<organism evidence="3 4">
    <name type="scientific">Gossypium stocksii</name>
    <dbReference type="NCBI Taxonomy" id="47602"/>
    <lineage>
        <taxon>Eukaryota</taxon>
        <taxon>Viridiplantae</taxon>
        <taxon>Streptophyta</taxon>
        <taxon>Embryophyta</taxon>
        <taxon>Tracheophyta</taxon>
        <taxon>Spermatophyta</taxon>
        <taxon>Magnoliopsida</taxon>
        <taxon>eudicotyledons</taxon>
        <taxon>Gunneridae</taxon>
        <taxon>Pentapetalae</taxon>
        <taxon>rosids</taxon>
        <taxon>malvids</taxon>
        <taxon>Malvales</taxon>
        <taxon>Malvaceae</taxon>
        <taxon>Malvoideae</taxon>
        <taxon>Gossypium</taxon>
    </lineage>
</organism>
<reference evidence="3 4" key="1">
    <citation type="journal article" date="2021" name="Plant Biotechnol. J.">
        <title>Multi-omics assisted identification of the key and species-specific regulatory components of drought-tolerant mechanisms in Gossypium stocksii.</title>
        <authorList>
            <person name="Yu D."/>
            <person name="Ke L."/>
            <person name="Zhang D."/>
            <person name="Wu Y."/>
            <person name="Sun Y."/>
            <person name="Mei J."/>
            <person name="Sun J."/>
            <person name="Sun Y."/>
        </authorList>
    </citation>
    <scope>NUCLEOTIDE SEQUENCE [LARGE SCALE GENOMIC DNA]</scope>
    <source>
        <strain evidence="4">cv. E1</strain>
        <tissue evidence="3">Leaf</tissue>
    </source>
</reference>
<keyword evidence="4" id="KW-1185">Reference proteome</keyword>
<name>A0A9D4A6N9_9ROSI</name>
<dbReference type="Proteomes" id="UP000828251">
    <property type="component" value="Unassembled WGS sequence"/>
</dbReference>
<comment type="similarity">
    <text evidence="1">Belongs to the plant acyltransferase family.</text>
</comment>
<keyword evidence="2" id="KW-0808">Transferase</keyword>
<dbReference type="InterPro" id="IPR023213">
    <property type="entry name" value="CAT-like_dom_sf"/>
</dbReference>
<dbReference type="EMBL" id="JAIQCV010000006">
    <property type="protein sequence ID" value="KAH1090745.1"/>
    <property type="molecule type" value="Genomic_DNA"/>
</dbReference>
<dbReference type="GO" id="GO:0016740">
    <property type="term" value="F:transferase activity"/>
    <property type="evidence" value="ECO:0007669"/>
    <property type="project" value="UniProtKB-KW"/>
</dbReference>
<dbReference type="Pfam" id="PF02458">
    <property type="entry name" value="Transferase"/>
    <property type="match status" value="1"/>
</dbReference>
<dbReference type="OrthoDB" id="1628597at2759"/>
<dbReference type="PANTHER" id="PTHR31147:SF66">
    <property type="entry name" value="OS05G0315700 PROTEIN"/>
    <property type="match status" value="1"/>
</dbReference>
<sequence>MSDAGSVVQLMFALAEMAGGATAPSIPPLWGRHILAAREPPRVTFTHREFDEVDGTIIPLENMVQRSFFFSPTYVSNLRLLLPYHLRKCSRFELLAACLWRCRTIAIKPDPDEEVRLLFVVSARSKLNPPLPSGFYGNATVFQRQ</sequence>
<evidence type="ECO:0000256" key="2">
    <source>
        <dbReference type="ARBA" id="ARBA00022679"/>
    </source>
</evidence>
<protein>
    <recommendedName>
        <fullName evidence="5">Benzyl alcohol O-benzoyltransferase</fullName>
    </recommendedName>
</protein>
<evidence type="ECO:0000313" key="4">
    <source>
        <dbReference type="Proteomes" id="UP000828251"/>
    </source>
</evidence>
<dbReference type="InterPro" id="IPR050898">
    <property type="entry name" value="Plant_acyltransferase"/>
</dbReference>
<dbReference type="PANTHER" id="PTHR31147">
    <property type="entry name" value="ACYL TRANSFERASE 4"/>
    <property type="match status" value="1"/>
</dbReference>
<gene>
    <name evidence="3" type="ORF">J1N35_018002</name>
</gene>
<dbReference type="AlphaFoldDB" id="A0A9D4A6N9"/>
<proteinExistence type="inferred from homology"/>
<evidence type="ECO:0000256" key="1">
    <source>
        <dbReference type="ARBA" id="ARBA00009861"/>
    </source>
</evidence>
<evidence type="ECO:0000313" key="3">
    <source>
        <dbReference type="EMBL" id="KAH1090745.1"/>
    </source>
</evidence>
<accession>A0A9D4A6N9</accession>
<evidence type="ECO:0008006" key="5">
    <source>
        <dbReference type="Google" id="ProtNLM"/>
    </source>
</evidence>
<dbReference type="Gene3D" id="3.30.559.10">
    <property type="entry name" value="Chloramphenicol acetyltransferase-like domain"/>
    <property type="match status" value="2"/>
</dbReference>
<comment type="caution">
    <text evidence="3">The sequence shown here is derived from an EMBL/GenBank/DDBJ whole genome shotgun (WGS) entry which is preliminary data.</text>
</comment>